<dbReference type="AlphaFoldDB" id="A0A6B3LD20"/>
<dbReference type="Pfam" id="PF09957">
    <property type="entry name" value="VapB_antitoxin"/>
    <property type="match status" value="1"/>
</dbReference>
<dbReference type="InterPro" id="IPR019239">
    <property type="entry name" value="VapB_antitoxin"/>
</dbReference>
<reference evidence="1 2" key="1">
    <citation type="submission" date="2020-12" db="EMBL/GenBank/DDBJ databases">
        <title>Sulforoseuscoccus oceanibium gen. nov., sp. nov., a representative of the phylum Verrucomicrobia with special cytoplasmic membrane, and proposal of Sulforoseuscoccusaceae fam. nov.</title>
        <authorList>
            <person name="Xi F."/>
        </authorList>
    </citation>
    <scope>NUCLEOTIDE SEQUENCE [LARGE SCALE GENOMIC DNA]</scope>
    <source>
        <strain evidence="1 2">T37</strain>
    </source>
</reference>
<dbReference type="EMBL" id="CP066776">
    <property type="protein sequence ID" value="QQL44737.1"/>
    <property type="molecule type" value="Genomic_DNA"/>
</dbReference>
<dbReference type="Proteomes" id="UP000475117">
    <property type="component" value="Chromosome"/>
</dbReference>
<protein>
    <submittedName>
        <fullName evidence="1">Type II toxin-antitoxin system VapB family antitoxin</fullName>
    </submittedName>
</protein>
<sequence>MKMTMHIDEALLEEVMEMYGFETKTDAVDFALRELNRRKKLRAFMKEGLGLSEDELKSAVYPDYDLKAMRVAEVPTKGEK</sequence>
<evidence type="ECO:0000313" key="1">
    <source>
        <dbReference type="EMBL" id="QQL44737.1"/>
    </source>
</evidence>
<proteinExistence type="predicted"/>
<gene>
    <name evidence="1" type="ORF">G3M56_012775</name>
</gene>
<dbReference type="RefSeq" id="WP_164365138.1">
    <property type="nucleotide sequence ID" value="NZ_CP066776.1"/>
</dbReference>
<name>A0A6B3LD20_9BACT</name>
<evidence type="ECO:0000313" key="2">
    <source>
        <dbReference type="Proteomes" id="UP000475117"/>
    </source>
</evidence>
<dbReference type="KEGG" id="soa:G3M56_012775"/>
<keyword evidence="2" id="KW-1185">Reference proteome</keyword>
<organism evidence="1 2">
    <name type="scientific">Sulfuriroseicoccus oceanibius</name>
    <dbReference type="NCBI Taxonomy" id="2707525"/>
    <lineage>
        <taxon>Bacteria</taxon>
        <taxon>Pseudomonadati</taxon>
        <taxon>Verrucomicrobiota</taxon>
        <taxon>Verrucomicrobiia</taxon>
        <taxon>Verrucomicrobiales</taxon>
        <taxon>Verrucomicrobiaceae</taxon>
        <taxon>Sulfuriroseicoccus</taxon>
    </lineage>
</organism>
<accession>A0A6B3LD20</accession>